<dbReference type="Proteomes" id="UP000555393">
    <property type="component" value="Unassembled WGS sequence"/>
</dbReference>
<dbReference type="RefSeq" id="WP_184220981.1">
    <property type="nucleotide sequence ID" value="NZ_JACIIU010000003.1"/>
</dbReference>
<protein>
    <submittedName>
        <fullName evidence="1">Uncharacterized protein (DUF952 family)</fullName>
    </submittedName>
</protein>
<dbReference type="PANTHER" id="PTHR34129">
    <property type="entry name" value="BLR1139 PROTEIN"/>
    <property type="match status" value="1"/>
</dbReference>
<dbReference type="InterPro" id="IPR009297">
    <property type="entry name" value="DUF952"/>
</dbReference>
<dbReference type="Pfam" id="PF06108">
    <property type="entry name" value="DUF952"/>
    <property type="match status" value="1"/>
</dbReference>
<dbReference type="PANTHER" id="PTHR34129:SF1">
    <property type="entry name" value="DUF952 DOMAIN-CONTAINING PROTEIN"/>
    <property type="match status" value="1"/>
</dbReference>
<organism evidence="1 2">
    <name type="scientific">Paenochrobactrum gallinarii</name>
    <dbReference type="NCBI Taxonomy" id="643673"/>
    <lineage>
        <taxon>Bacteria</taxon>
        <taxon>Pseudomonadati</taxon>
        <taxon>Pseudomonadota</taxon>
        <taxon>Alphaproteobacteria</taxon>
        <taxon>Hyphomicrobiales</taxon>
        <taxon>Brucellaceae</taxon>
        <taxon>Paenochrobactrum</taxon>
    </lineage>
</organism>
<dbReference type="SUPFAM" id="SSF56399">
    <property type="entry name" value="ADP-ribosylation"/>
    <property type="match status" value="1"/>
</dbReference>
<dbReference type="Gene3D" id="3.20.170.20">
    <property type="entry name" value="Protein of unknown function DUF952"/>
    <property type="match status" value="1"/>
</dbReference>
<keyword evidence="2" id="KW-1185">Reference proteome</keyword>
<comment type="caution">
    <text evidence="1">The sequence shown here is derived from an EMBL/GenBank/DDBJ whole genome shotgun (WGS) entry which is preliminary data.</text>
</comment>
<evidence type="ECO:0000313" key="1">
    <source>
        <dbReference type="EMBL" id="MBB6260517.1"/>
    </source>
</evidence>
<dbReference type="EMBL" id="JACIIU010000003">
    <property type="protein sequence ID" value="MBB6260517.1"/>
    <property type="molecule type" value="Genomic_DNA"/>
</dbReference>
<accession>A0A841LVJ3</accession>
<proteinExistence type="predicted"/>
<sequence length="114" mass="12494">MSSKIIYKIVPQQMWQEAQKTGIFTGAPIDIEDGYIHFSTADQVKATAAKHFAGQNDLLLVAVDAALLGHELKYEVSRGGALFPHLYANLDLQYVQSVVALPLGEDGVHLFPEL</sequence>
<gene>
    <name evidence="1" type="ORF">FHS77_001051</name>
</gene>
<reference evidence="1 2" key="1">
    <citation type="submission" date="2020-08" db="EMBL/GenBank/DDBJ databases">
        <title>Genomic Encyclopedia of Type Strains, Phase IV (KMG-IV): sequencing the most valuable type-strain genomes for metagenomic binning, comparative biology and taxonomic classification.</title>
        <authorList>
            <person name="Goeker M."/>
        </authorList>
    </citation>
    <scope>NUCLEOTIDE SEQUENCE [LARGE SCALE GENOMIC DNA]</scope>
    <source>
        <strain evidence="1 2">DSM 22336</strain>
    </source>
</reference>
<name>A0A841LVJ3_9HYPH</name>
<evidence type="ECO:0000313" key="2">
    <source>
        <dbReference type="Proteomes" id="UP000555393"/>
    </source>
</evidence>
<dbReference type="AlphaFoldDB" id="A0A841LVJ3"/>